<evidence type="ECO:0000256" key="1">
    <source>
        <dbReference type="SAM" id="MobiDB-lite"/>
    </source>
</evidence>
<dbReference type="EMBL" id="CALTRL010003227">
    <property type="protein sequence ID" value="CAH7678710.1"/>
    <property type="molecule type" value="Genomic_DNA"/>
</dbReference>
<dbReference type="AlphaFoldDB" id="A0AAV0B2T6"/>
<keyword evidence="3" id="KW-1185">Reference proteome</keyword>
<feature type="compositionally biased region" description="Basic and acidic residues" evidence="1">
    <location>
        <begin position="242"/>
        <end position="257"/>
    </location>
</feature>
<name>A0AAV0B2T6_PHAPC</name>
<evidence type="ECO:0000313" key="3">
    <source>
        <dbReference type="Proteomes" id="UP001153365"/>
    </source>
</evidence>
<protein>
    <submittedName>
        <fullName evidence="2">Expressed protein</fullName>
    </submittedName>
</protein>
<accession>A0AAV0B2T6</accession>
<evidence type="ECO:0000313" key="2">
    <source>
        <dbReference type="EMBL" id="CAH7678710.1"/>
    </source>
</evidence>
<reference evidence="2" key="1">
    <citation type="submission" date="2022-06" db="EMBL/GenBank/DDBJ databases">
        <authorList>
            <consortium name="SYNGENTA / RWTH Aachen University"/>
        </authorList>
    </citation>
    <scope>NUCLEOTIDE SEQUENCE</scope>
</reference>
<dbReference type="Proteomes" id="UP001153365">
    <property type="component" value="Unassembled WGS sequence"/>
</dbReference>
<comment type="caution">
    <text evidence="2">The sequence shown here is derived from an EMBL/GenBank/DDBJ whole genome shotgun (WGS) entry which is preliminary data.</text>
</comment>
<organism evidence="2 3">
    <name type="scientific">Phakopsora pachyrhizi</name>
    <name type="common">Asian soybean rust disease fungus</name>
    <dbReference type="NCBI Taxonomy" id="170000"/>
    <lineage>
        <taxon>Eukaryota</taxon>
        <taxon>Fungi</taxon>
        <taxon>Dikarya</taxon>
        <taxon>Basidiomycota</taxon>
        <taxon>Pucciniomycotina</taxon>
        <taxon>Pucciniomycetes</taxon>
        <taxon>Pucciniales</taxon>
        <taxon>Phakopsoraceae</taxon>
        <taxon>Phakopsora</taxon>
    </lineage>
</organism>
<sequence>MKLPGFYERLHWKFYSKEMMIKDEVSDDEFLNLESLSNNYKVISSSVLEVKNLKKSNQVVSIIKSERKTFSNFERIEKIYDLDFGIESKDEERSSKRHCSELSKSLDSLSQKGLIQIVDSEGVQLRDETFIAITKKLNEVEVCYPKEVGEISKGVLLPEVRSKSQDPGSESDNSLDQQDPATPPSETLNNDAFDELSRHLVDEDLVKDFSEICLIKLSKKIPKTDLIEDSLKLDQNYLSKSFEKSSETFEMKRRRLDDDDDDDDDDVVDGF</sequence>
<proteinExistence type="predicted"/>
<feature type="region of interest" description="Disordered" evidence="1">
    <location>
        <begin position="159"/>
        <end position="190"/>
    </location>
</feature>
<feature type="compositionally biased region" description="Polar residues" evidence="1">
    <location>
        <begin position="165"/>
        <end position="190"/>
    </location>
</feature>
<feature type="compositionally biased region" description="Acidic residues" evidence="1">
    <location>
        <begin position="258"/>
        <end position="271"/>
    </location>
</feature>
<gene>
    <name evidence="2" type="ORF">PPACK8108_LOCUS13170</name>
</gene>
<feature type="region of interest" description="Disordered" evidence="1">
    <location>
        <begin position="242"/>
        <end position="271"/>
    </location>
</feature>